<accession>A0A4Y9ETM2</accession>
<gene>
    <name evidence="2" type="ORF">EUV02_05970</name>
</gene>
<reference evidence="2 3" key="1">
    <citation type="submission" date="2019-02" db="EMBL/GenBank/DDBJ databases">
        <title>Polymorphobacter sp. isolated from the lake at the Tibet of China.</title>
        <authorList>
            <person name="Li A."/>
        </authorList>
    </citation>
    <scope>NUCLEOTIDE SEQUENCE [LARGE SCALE GENOMIC DNA]</scope>
    <source>
        <strain evidence="2 3">DJ1R-1</strain>
    </source>
</reference>
<name>A0A4Y9ETM2_9SPHN</name>
<evidence type="ECO:0008006" key="4">
    <source>
        <dbReference type="Google" id="ProtNLM"/>
    </source>
</evidence>
<keyword evidence="3" id="KW-1185">Reference proteome</keyword>
<protein>
    <recommendedName>
        <fullName evidence="4">Outer membrane protein beta-barrel domain-containing protein</fullName>
    </recommendedName>
</protein>
<dbReference type="RefSeq" id="WP_135245247.1">
    <property type="nucleotide sequence ID" value="NZ_SIHO01000001.1"/>
</dbReference>
<dbReference type="OrthoDB" id="6555107at2"/>
<dbReference type="Proteomes" id="UP000297737">
    <property type="component" value="Unassembled WGS sequence"/>
</dbReference>
<feature type="chain" id="PRO_5021444213" description="Outer membrane protein beta-barrel domain-containing protein" evidence="1">
    <location>
        <begin position="22"/>
        <end position="242"/>
    </location>
</feature>
<proteinExistence type="predicted"/>
<organism evidence="2 3">
    <name type="scientific">Glacieibacterium arshaanense</name>
    <dbReference type="NCBI Taxonomy" id="2511025"/>
    <lineage>
        <taxon>Bacteria</taxon>
        <taxon>Pseudomonadati</taxon>
        <taxon>Pseudomonadota</taxon>
        <taxon>Alphaproteobacteria</taxon>
        <taxon>Sphingomonadales</taxon>
        <taxon>Sphingosinicellaceae</taxon>
        <taxon>Glacieibacterium</taxon>
    </lineage>
</organism>
<dbReference type="AlphaFoldDB" id="A0A4Y9ETM2"/>
<dbReference type="EMBL" id="SIHO01000001">
    <property type="protein sequence ID" value="TFU06523.1"/>
    <property type="molecule type" value="Genomic_DNA"/>
</dbReference>
<evidence type="ECO:0000256" key="1">
    <source>
        <dbReference type="SAM" id="SignalP"/>
    </source>
</evidence>
<evidence type="ECO:0000313" key="2">
    <source>
        <dbReference type="EMBL" id="TFU06523.1"/>
    </source>
</evidence>
<feature type="signal peptide" evidence="1">
    <location>
        <begin position="1"/>
        <end position="21"/>
    </location>
</feature>
<comment type="caution">
    <text evidence="2">The sequence shown here is derived from an EMBL/GenBank/DDBJ whole genome shotgun (WGS) entry which is preliminary data.</text>
</comment>
<sequence>MLALAAAGTTLAAAFAAPAAAAESSGWQYTITPYLYMSSMSGTTTFGPISAPTDLSFGQVLDHLSFAAMGNFNAQNDKWAVNVDLMYAKLGATGPKKGLFNVDIEQGIYAGVLARRVAQHAEVYAGVRIVTLDVGIHSNFGPQIDRSRGVDWVDPIVGLRVNAPVSDKVAFNFMADVGGFGIGADYDIQVWPTLQIKLGQGRWRADVGYRVNYLDYSRDSGPARFQYDMLLYGPTLGVSYTF</sequence>
<keyword evidence="1" id="KW-0732">Signal</keyword>
<evidence type="ECO:0000313" key="3">
    <source>
        <dbReference type="Proteomes" id="UP000297737"/>
    </source>
</evidence>